<evidence type="ECO:0000313" key="2">
    <source>
        <dbReference type="EMBL" id="KAL2074302.1"/>
    </source>
</evidence>
<dbReference type="EMBL" id="JAZHXI010000002">
    <property type="protein sequence ID" value="KAL2074302.1"/>
    <property type="molecule type" value="Genomic_DNA"/>
</dbReference>
<evidence type="ECO:0000256" key="1">
    <source>
        <dbReference type="SAM" id="MobiDB-lite"/>
    </source>
</evidence>
<evidence type="ECO:0000313" key="3">
    <source>
        <dbReference type="Proteomes" id="UP001595075"/>
    </source>
</evidence>
<reference evidence="2 3" key="1">
    <citation type="journal article" date="2024" name="Commun. Biol.">
        <title>Comparative genomic analysis of thermophilic fungi reveals convergent evolutionary adaptations and gene losses.</title>
        <authorList>
            <person name="Steindorff A.S."/>
            <person name="Aguilar-Pontes M.V."/>
            <person name="Robinson A.J."/>
            <person name="Andreopoulos B."/>
            <person name="LaButti K."/>
            <person name="Kuo A."/>
            <person name="Mondo S."/>
            <person name="Riley R."/>
            <person name="Otillar R."/>
            <person name="Haridas S."/>
            <person name="Lipzen A."/>
            <person name="Grimwood J."/>
            <person name="Schmutz J."/>
            <person name="Clum A."/>
            <person name="Reid I.D."/>
            <person name="Moisan M.C."/>
            <person name="Butler G."/>
            <person name="Nguyen T.T.M."/>
            <person name="Dewar K."/>
            <person name="Conant G."/>
            <person name="Drula E."/>
            <person name="Henrissat B."/>
            <person name="Hansel C."/>
            <person name="Singer S."/>
            <person name="Hutchinson M.I."/>
            <person name="de Vries R.P."/>
            <person name="Natvig D.O."/>
            <person name="Powell A.J."/>
            <person name="Tsang A."/>
            <person name="Grigoriev I.V."/>
        </authorList>
    </citation>
    <scope>NUCLEOTIDE SEQUENCE [LARGE SCALE GENOMIC DNA]</scope>
    <source>
        <strain evidence="2 3">CBS 494.80</strain>
    </source>
</reference>
<name>A0ABR4CWS8_9HELO</name>
<feature type="compositionally biased region" description="Polar residues" evidence="1">
    <location>
        <begin position="259"/>
        <end position="269"/>
    </location>
</feature>
<feature type="region of interest" description="Disordered" evidence="1">
    <location>
        <begin position="67"/>
        <end position="269"/>
    </location>
</feature>
<feature type="compositionally biased region" description="Polar residues" evidence="1">
    <location>
        <begin position="142"/>
        <end position="154"/>
    </location>
</feature>
<evidence type="ECO:0008006" key="4">
    <source>
        <dbReference type="Google" id="ProtNLM"/>
    </source>
</evidence>
<sequence>MERPFSDDEKRFVLAEAIKRSTIPVGKLFDLVHEYFPAASWPLNDMVFPNGRTPNQCKDVFENLRNNSSVPSFHTQPQSQNQIQSPTQSHLIPISSVTSSAVKRKSTSGSFESYSPGPAQKRRQSSADPVTTARHRDIHPKPSNTGSPLSQAPFPTSEPKKRGRPSKKDVERKQQEAIARGEVLPLVSSSSMMSYQSQGEDVSTPGYLPILPAIAPALSYSPSPGLSIERENPESAGSPGKQRRTKAIPKSSKSASKQPGESSFKVNPTISSMIESDQTQGIPSIAESMSIPVAGAEGARTVPNNFTPASPAPPPTMATPNQQASDT</sequence>
<feature type="compositionally biased region" description="Low complexity" evidence="1">
    <location>
        <begin position="248"/>
        <end position="257"/>
    </location>
</feature>
<dbReference type="Proteomes" id="UP001595075">
    <property type="component" value="Unassembled WGS sequence"/>
</dbReference>
<proteinExistence type="predicted"/>
<organism evidence="2 3">
    <name type="scientific">Oculimacula yallundae</name>
    <dbReference type="NCBI Taxonomy" id="86028"/>
    <lineage>
        <taxon>Eukaryota</taxon>
        <taxon>Fungi</taxon>
        <taxon>Dikarya</taxon>
        <taxon>Ascomycota</taxon>
        <taxon>Pezizomycotina</taxon>
        <taxon>Leotiomycetes</taxon>
        <taxon>Helotiales</taxon>
        <taxon>Ploettnerulaceae</taxon>
        <taxon>Oculimacula</taxon>
    </lineage>
</organism>
<feature type="compositionally biased region" description="Polar residues" evidence="1">
    <location>
        <begin position="67"/>
        <end position="113"/>
    </location>
</feature>
<protein>
    <recommendedName>
        <fullName evidence="4">Myb-like domain-containing protein</fullName>
    </recommendedName>
</protein>
<feature type="compositionally biased region" description="Basic and acidic residues" evidence="1">
    <location>
        <begin position="166"/>
        <end position="175"/>
    </location>
</feature>
<feature type="compositionally biased region" description="Low complexity" evidence="1">
    <location>
        <begin position="188"/>
        <end position="198"/>
    </location>
</feature>
<feature type="region of interest" description="Disordered" evidence="1">
    <location>
        <begin position="296"/>
        <end position="327"/>
    </location>
</feature>
<accession>A0ABR4CWS8</accession>
<gene>
    <name evidence="2" type="ORF">VTL71DRAFT_8080</name>
</gene>
<comment type="caution">
    <text evidence="2">The sequence shown here is derived from an EMBL/GenBank/DDBJ whole genome shotgun (WGS) entry which is preliminary data.</text>
</comment>
<keyword evidence="3" id="KW-1185">Reference proteome</keyword>